<gene>
    <name evidence="1" type="ORF">H9821_09200</name>
</gene>
<evidence type="ECO:0000313" key="2">
    <source>
        <dbReference type="Proteomes" id="UP000824134"/>
    </source>
</evidence>
<comment type="caution">
    <text evidence="1">The sequence shown here is derived from an EMBL/GenBank/DDBJ whole genome shotgun (WGS) entry which is preliminary data.</text>
</comment>
<reference evidence="1" key="1">
    <citation type="journal article" date="2021" name="PeerJ">
        <title>Extensive microbial diversity within the chicken gut microbiome revealed by metagenomics and culture.</title>
        <authorList>
            <person name="Gilroy R."/>
            <person name="Ravi A."/>
            <person name="Getino M."/>
            <person name="Pursley I."/>
            <person name="Horton D.L."/>
            <person name="Alikhan N.F."/>
            <person name="Baker D."/>
            <person name="Gharbi K."/>
            <person name="Hall N."/>
            <person name="Watson M."/>
            <person name="Adriaenssens E.M."/>
            <person name="Foster-Nyarko E."/>
            <person name="Jarju S."/>
            <person name="Secka A."/>
            <person name="Antonio M."/>
            <person name="Oren A."/>
            <person name="Chaudhuri R.R."/>
            <person name="La Ragione R."/>
            <person name="Hildebrand F."/>
            <person name="Pallen M.J."/>
        </authorList>
    </citation>
    <scope>NUCLEOTIDE SEQUENCE</scope>
    <source>
        <strain evidence="1">ChiHjej12B11-9195</strain>
    </source>
</reference>
<sequence>MSTLSNWLDRDDGQPLGRAEKGLAQHIDSCPECSRKIASLTRLHTLALTSLEQNISEQKQDSSWIDSLLNNLAFEAKAGRSIPLASPQEGIRLTQTEGAVVAAARAVADQLEGVIIGRCRLEGEVQNWGAPIRVSLTVSTVEGLPIPSLIHKLRESLAKEFARISELNITAIDITVQDLLGRHQEV</sequence>
<dbReference type="AlphaFoldDB" id="A0A9D1ZST3"/>
<accession>A0A9D1ZST3</accession>
<reference evidence="1" key="2">
    <citation type="submission" date="2021-04" db="EMBL/GenBank/DDBJ databases">
        <authorList>
            <person name="Gilroy R."/>
        </authorList>
    </citation>
    <scope>NUCLEOTIDE SEQUENCE</scope>
    <source>
        <strain evidence="1">ChiHjej12B11-9195</strain>
    </source>
</reference>
<proteinExistence type="predicted"/>
<dbReference type="Proteomes" id="UP000824134">
    <property type="component" value="Unassembled WGS sequence"/>
</dbReference>
<name>A0A9D1ZST3_9MICC</name>
<evidence type="ECO:0000313" key="1">
    <source>
        <dbReference type="EMBL" id="HIY95812.1"/>
    </source>
</evidence>
<organism evidence="1 2">
    <name type="scientific">Candidatus Rothia avicola</name>
    <dbReference type="NCBI Taxonomy" id="2840478"/>
    <lineage>
        <taxon>Bacteria</taxon>
        <taxon>Bacillati</taxon>
        <taxon>Actinomycetota</taxon>
        <taxon>Actinomycetes</taxon>
        <taxon>Micrococcales</taxon>
        <taxon>Micrococcaceae</taxon>
        <taxon>Rothia</taxon>
    </lineage>
</organism>
<dbReference type="EMBL" id="DXCN01000070">
    <property type="protein sequence ID" value="HIY95812.1"/>
    <property type="molecule type" value="Genomic_DNA"/>
</dbReference>
<protein>
    <submittedName>
        <fullName evidence="1">Asp23/Gls24 family envelope stress response protein</fullName>
    </submittedName>
</protein>